<dbReference type="STRING" id="64144.ENSATEP00000019254"/>
<feature type="signal peptide" evidence="2">
    <location>
        <begin position="1"/>
        <end position="31"/>
    </location>
</feature>
<keyword evidence="1" id="KW-1133">Transmembrane helix</keyword>
<reference evidence="3" key="1">
    <citation type="submission" date="2021-04" db="EMBL/GenBank/DDBJ databases">
        <authorList>
            <consortium name="Wellcome Sanger Institute Data Sharing"/>
        </authorList>
    </citation>
    <scope>NUCLEOTIDE SEQUENCE [LARGE SCALE GENOMIC DNA]</scope>
</reference>
<dbReference type="AlphaFoldDB" id="A0A3Q1IIW1"/>
<evidence type="ECO:0000256" key="1">
    <source>
        <dbReference type="SAM" id="Phobius"/>
    </source>
</evidence>
<reference evidence="3" key="2">
    <citation type="submission" date="2025-08" db="UniProtKB">
        <authorList>
            <consortium name="Ensembl"/>
        </authorList>
    </citation>
    <scope>IDENTIFICATION</scope>
</reference>
<evidence type="ECO:0000256" key="2">
    <source>
        <dbReference type="SAM" id="SignalP"/>
    </source>
</evidence>
<keyword evidence="4" id="KW-1185">Reference proteome</keyword>
<evidence type="ECO:0008006" key="5">
    <source>
        <dbReference type="Google" id="ProtNLM"/>
    </source>
</evidence>
<dbReference type="Ensembl" id="ENSATET00000019576.3">
    <property type="protein sequence ID" value="ENSATEP00000019254.3"/>
    <property type="gene ID" value="ENSATEG00000013366.3"/>
</dbReference>
<evidence type="ECO:0000313" key="3">
    <source>
        <dbReference type="Ensembl" id="ENSATEP00000019254.3"/>
    </source>
</evidence>
<dbReference type="InterPro" id="IPR019172">
    <property type="entry name" value="Osteopetrosis-assoc_TM_1"/>
</dbReference>
<dbReference type="Pfam" id="PF09777">
    <property type="entry name" value="OSTMP1"/>
    <property type="match status" value="1"/>
</dbReference>
<name>A0A3Q1IIW1_ANATE</name>
<feature type="chain" id="PRO_5043803373" description="Osteoclastogenesis associated transmembrane protein 1" evidence="2">
    <location>
        <begin position="32"/>
        <end position="311"/>
    </location>
</feature>
<keyword evidence="1" id="KW-0812">Transmembrane</keyword>
<proteinExistence type="predicted"/>
<accession>A0A3Q1IIW1</accession>
<organism evidence="3 4">
    <name type="scientific">Anabas testudineus</name>
    <name type="common">Climbing perch</name>
    <name type="synonym">Anthias testudineus</name>
    <dbReference type="NCBI Taxonomy" id="64144"/>
    <lineage>
        <taxon>Eukaryota</taxon>
        <taxon>Metazoa</taxon>
        <taxon>Chordata</taxon>
        <taxon>Craniata</taxon>
        <taxon>Vertebrata</taxon>
        <taxon>Euteleostomi</taxon>
        <taxon>Actinopterygii</taxon>
        <taxon>Neopterygii</taxon>
        <taxon>Teleostei</taxon>
        <taxon>Neoteleostei</taxon>
        <taxon>Acanthomorphata</taxon>
        <taxon>Anabantaria</taxon>
        <taxon>Anabantiformes</taxon>
        <taxon>Anabantoidei</taxon>
        <taxon>Anabantidae</taxon>
        <taxon>Anabas</taxon>
    </lineage>
</organism>
<dbReference type="Proteomes" id="UP000265040">
    <property type="component" value="Chromosome 24"/>
</dbReference>
<dbReference type="PANTHER" id="PTHR15644:SF2">
    <property type="entry name" value="OSTEOPETROSIS-ASSOCIATED TRANSMEMBRANE PROTEIN 1"/>
    <property type="match status" value="1"/>
</dbReference>
<evidence type="ECO:0000313" key="4">
    <source>
        <dbReference type="Proteomes" id="UP000265040"/>
    </source>
</evidence>
<gene>
    <name evidence="3" type="primary">OSTM1</name>
</gene>
<dbReference type="InParanoid" id="A0A3Q1IIW1"/>
<feature type="transmembrane region" description="Helical" evidence="1">
    <location>
        <begin position="260"/>
        <end position="282"/>
    </location>
</feature>
<dbReference type="PANTHER" id="PTHR15644">
    <property type="entry name" value="OSTEOPETROSIS ASSOCIATED TRANSMEMBRANE PROTEIN 1"/>
    <property type="match status" value="1"/>
</dbReference>
<dbReference type="GeneTree" id="ENSGT00390000012341"/>
<keyword evidence="2" id="KW-0732">Signal</keyword>
<dbReference type="GO" id="GO:0005829">
    <property type="term" value="C:cytosol"/>
    <property type="evidence" value="ECO:0007669"/>
    <property type="project" value="TreeGrafter"/>
</dbReference>
<sequence length="311" mass="35577">MLLSSFSAMSFYKNLSFLLLLAINVYSLVSSEGITITASADISSLNPPAPAVHPGLNSLFSFSQLSFPEDLEISDYCNELLHIFGQRYVAYVSCLVPAARPVKACLNCFPSFVNLENIYNNISEKVRVFKTGPGNESCKDTLLRSDRVMLLNTMYYNLQKLWADSNCQNCLTEKYQSIKNDTLYFMSMLNLTLTCFKKYQQGNHTELCINCKSTYKGLNELYSRMEKNNSLCIDIEDAMNMTRILWSKNFNCSHPREETVPVIAVSSFMLFLPIIFYLSSFLHSEQKKRKLIHPKRAKSYTSLMNIQDKQN</sequence>
<protein>
    <recommendedName>
        <fullName evidence="5">Osteoclastogenesis associated transmembrane protein 1</fullName>
    </recommendedName>
</protein>
<reference evidence="3" key="3">
    <citation type="submission" date="2025-09" db="UniProtKB">
        <authorList>
            <consortium name="Ensembl"/>
        </authorList>
    </citation>
    <scope>IDENTIFICATION</scope>
</reference>
<keyword evidence="1" id="KW-0472">Membrane</keyword>